<protein>
    <submittedName>
        <fullName evidence="2">Uncharacterized protein</fullName>
    </submittedName>
</protein>
<feature type="region of interest" description="Disordered" evidence="1">
    <location>
        <begin position="256"/>
        <end position="300"/>
    </location>
</feature>
<evidence type="ECO:0000313" key="3">
    <source>
        <dbReference type="Proteomes" id="UP000283269"/>
    </source>
</evidence>
<reference evidence="2 3" key="1">
    <citation type="journal article" date="2018" name="Evol. Lett.">
        <title>Horizontal gene cluster transfer increased hallucinogenic mushroom diversity.</title>
        <authorList>
            <person name="Reynolds H.T."/>
            <person name="Vijayakumar V."/>
            <person name="Gluck-Thaler E."/>
            <person name="Korotkin H.B."/>
            <person name="Matheny P.B."/>
            <person name="Slot J.C."/>
        </authorList>
    </citation>
    <scope>NUCLEOTIDE SEQUENCE [LARGE SCALE GENOMIC DNA]</scope>
    <source>
        <strain evidence="2 3">2631</strain>
    </source>
</reference>
<evidence type="ECO:0000313" key="2">
    <source>
        <dbReference type="EMBL" id="PPQ78276.1"/>
    </source>
</evidence>
<feature type="compositionally biased region" description="Polar residues" evidence="1">
    <location>
        <begin position="259"/>
        <end position="275"/>
    </location>
</feature>
<dbReference type="EMBL" id="NHYD01003423">
    <property type="protein sequence ID" value="PPQ78276.1"/>
    <property type="molecule type" value="Genomic_DNA"/>
</dbReference>
<name>A0A409WIC6_PSICY</name>
<gene>
    <name evidence="2" type="ORF">CVT25_011735</name>
</gene>
<sequence length="382" mass="42124">MLPVAYQTQGIGIGDVGIITDYGGFDFLFNICASHTDPINPGDMPENFSPLNPPLGPTDIRGYSEYKSDSYIASALVGTSQHDTESTGLIFESLASEGAILTMPRGSNSKDLGNVVRFRKYASANAEKWYKYVNEVRGREVRNGDVRLVIGYDSSTAWGMATFANLSEQRSFRLMFKPIGENSLGRTYGWEYSGIADVRSGPDICEVEKLRNLDQANNHIIYENQCLFVRTLNITLQDDVWSRLAADSEMFYLDDDYETQSPGQHSQSFVGNPNRSAGAPGVGDRGGRSSDTFMMEGLSSPAQHKSSEAVQFSHLAPALNIHPTKIINKLLLREKPNAKMAITGDGDWISVLKQTDQALPSSEILFARIISLYDICEEDGQN</sequence>
<comment type="caution">
    <text evidence="2">The sequence shown here is derived from an EMBL/GenBank/DDBJ whole genome shotgun (WGS) entry which is preliminary data.</text>
</comment>
<proteinExistence type="predicted"/>
<dbReference type="AlphaFoldDB" id="A0A409WIC6"/>
<dbReference type="InParanoid" id="A0A409WIC6"/>
<keyword evidence="3" id="KW-1185">Reference proteome</keyword>
<evidence type="ECO:0000256" key="1">
    <source>
        <dbReference type="SAM" id="MobiDB-lite"/>
    </source>
</evidence>
<organism evidence="2 3">
    <name type="scientific">Psilocybe cyanescens</name>
    <dbReference type="NCBI Taxonomy" id="93625"/>
    <lineage>
        <taxon>Eukaryota</taxon>
        <taxon>Fungi</taxon>
        <taxon>Dikarya</taxon>
        <taxon>Basidiomycota</taxon>
        <taxon>Agaricomycotina</taxon>
        <taxon>Agaricomycetes</taxon>
        <taxon>Agaricomycetidae</taxon>
        <taxon>Agaricales</taxon>
        <taxon>Agaricineae</taxon>
        <taxon>Strophariaceae</taxon>
        <taxon>Psilocybe</taxon>
    </lineage>
</organism>
<dbReference type="Proteomes" id="UP000283269">
    <property type="component" value="Unassembled WGS sequence"/>
</dbReference>
<dbReference type="OrthoDB" id="3222453at2759"/>
<accession>A0A409WIC6</accession>